<organism evidence="11 12">
    <name type="scientific">Candidatus Doriopsillibacter californiensis</name>
    <dbReference type="NCBI Taxonomy" id="2970740"/>
    <lineage>
        <taxon>Bacteria</taxon>
        <taxon>Pseudomonadati</taxon>
        <taxon>Pseudomonadota</taxon>
        <taxon>Gammaproteobacteria</taxon>
        <taxon>Candidatus Tethybacterales</taxon>
        <taxon>Candidatus Persebacteraceae</taxon>
        <taxon>Candidatus Doriopsillibacter</taxon>
    </lineage>
</organism>
<proteinExistence type="inferred from homology"/>
<keyword evidence="6" id="KW-0735">Signal-anchor</keyword>
<keyword evidence="5 10" id="KW-0812">Transmembrane</keyword>
<evidence type="ECO:0000256" key="7">
    <source>
        <dbReference type="ARBA" id="ARBA00022989"/>
    </source>
</evidence>
<evidence type="ECO:0000256" key="9">
    <source>
        <dbReference type="ARBA" id="ARBA00023136"/>
    </source>
</evidence>
<dbReference type="Proteomes" id="UP001168167">
    <property type="component" value="Unassembled WGS sequence"/>
</dbReference>
<dbReference type="PIRSF" id="PIRSF005413">
    <property type="entry name" value="COX11"/>
    <property type="match status" value="1"/>
</dbReference>
<evidence type="ECO:0000256" key="1">
    <source>
        <dbReference type="ARBA" id="ARBA00004007"/>
    </source>
</evidence>
<comment type="subcellular location">
    <subcellularLocation>
        <location evidence="2">Cell inner membrane</location>
        <topology evidence="2">Single-pass type II membrane protein</topology>
        <orientation evidence="2">Periplasmic side</orientation>
    </subcellularLocation>
</comment>
<keyword evidence="12" id="KW-1185">Reference proteome</keyword>
<feature type="transmembrane region" description="Helical" evidence="10">
    <location>
        <begin position="12"/>
        <end position="35"/>
    </location>
</feature>
<evidence type="ECO:0000256" key="8">
    <source>
        <dbReference type="ARBA" id="ARBA00023008"/>
    </source>
</evidence>
<name>A0ABT7QJP1_9GAMM</name>
<evidence type="ECO:0000256" key="5">
    <source>
        <dbReference type="ARBA" id="ARBA00022692"/>
    </source>
</evidence>
<evidence type="ECO:0000256" key="6">
    <source>
        <dbReference type="ARBA" id="ARBA00022968"/>
    </source>
</evidence>
<evidence type="ECO:0000256" key="3">
    <source>
        <dbReference type="ARBA" id="ARBA00009620"/>
    </source>
</evidence>
<evidence type="ECO:0000256" key="10">
    <source>
        <dbReference type="SAM" id="Phobius"/>
    </source>
</evidence>
<reference evidence="11" key="1">
    <citation type="submission" date="2022-08" db="EMBL/GenBank/DDBJ databases">
        <authorList>
            <person name="Dzunkova M."/>
            <person name="La Clair J."/>
            <person name="Tyml T."/>
            <person name="Doud D."/>
            <person name="Schulz F."/>
            <person name="Piquer S."/>
            <person name="Porcel Sanchis D."/>
            <person name="Osborn A."/>
            <person name="Robinson D."/>
            <person name="Louie K.B."/>
            <person name="Bowen B.P."/>
            <person name="Bowers R."/>
            <person name="Lee J."/>
            <person name="Arnau Llombart V."/>
            <person name="Diaz Villanueva W."/>
            <person name="Gosliner T."/>
            <person name="Northen T."/>
            <person name="Cheng J.-F."/>
            <person name="Burkart M.D."/>
            <person name="Woyke T."/>
        </authorList>
    </citation>
    <scope>NUCLEOTIDE SEQUENCE</scope>
    <source>
        <strain evidence="11">Df01</strain>
    </source>
</reference>
<dbReference type="Gene3D" id="2.60.370.10">
    <property type="entry name" value="Ctag/Cox11"/>
    <property type="match status" value="1"/>
</dbReference>
<dbReference type="Pfam" id="PF04442">
    <property type="entry name" value="CtaG_Cox11"/>
    <property type="match status" value="1"/>
</dbReference>
<evidence type="ECO:0000313" key="11">
    <source>
        <dbReference type="EMBL" id="MDM5146937.1"/>
    </source>
</evidence>
<dbReference type="EMBL" id="JANQAO010000001">
    <property type="protein sequence ID" value="MDM5146937.1"/>
    <property type="molecule type" value="Genomic_DNA"/>
</dbReference>
<comment type="caution">
    <text evidence="11">The sequence shown here is derived from an EMBL/GenBank/DDBJ whole genome shotgun (WGS) entry which is preliminary data.</text>
</comment>
<gene>
    <name evidence="11" type="ORF">NQX30_00850</name>
</gene>
<keyword evidence="9 10" id="KW-0472">Membrane</keyword>
<keyword evidence="7 10" id="KW-1133">Transmembrane helix</keyword>
<keyword evidence="8" id="KW-0186">Copper</keyword>
<dbReference type="NCBIfam" id="NF003465">
    <property type="entry name" value="PRK05089.1"/>
    <property type="match status" value="1"/>
</dbReference>
<dbReference type="InterPro" id="IPR007533">
    <property type="entry name" value="Cyt_c_oxidase_assmbl_CtaG"/>
</dbReference>
<sequence length="175" mass="19436">MNITLSKFNALAAAKLTLMAVMMFGFGYAMVPLYYKICQVTGIKNLLNPADTDDIAVDPNRRLRVELDTNARGLVSMSPSVRLMDSVESGQTYSVIYTLKNLSNRRLVGQAIPSYAPARAGAWFKKIQCFCFDQLTMEPDEVREAPVVFIIDAAMPEDINTVALSYTFFEVEGAQ</sequence>
<dbReference type="SUPFAM" id="SSF110111">
    <property type="entry name" value="Ctag/Cox11"/>
    <property type="match status" value="1"/>
</dbReference>
<dbReference type="PANTHER" id="PTHR21320:SF3">
    <property type="entry name" value="CYTOCHROME C OXIDASE ASSEMBLY PROTEIN COX11, MITOCHONDRIAL-RELATED"/>
    <property type="match status" value="1"/>
</dbReference>
<comment type="similarity">
    <text evidence="3">Belongs to the COX11/CtaG family.</text>
</comment>
<evidence type="ECO:0000256" key="2">
    <source>
        <dbReference type="ARBA" id="ARBA00004382"/>
    </source>
</evidence>
<dbReference type="InterPro" id="IPR023471">
    <property type="entry name" value="CtaG/Cox11_dom_sf"/>
</dbReference>
<reference evidence="11" key="2">
    <citation type="journal article" date="2023" name="Microbiome">
        <title>Synthase-selected sorting approach identifies a beta-lactone synthase in a nudibranch symbiotic bacterium.</title>
        <authorList>
            <person name="Dzunkova M."/>
            <person name="La Clair J.J."/>
            <person name="Tyml T."/>
            <person name="Doud D."/>
            <person name="Schulz F."/>
            <person name="Piquer-Esteban S."/>
            <person name="Porcel Sanchis D."/>
            <person name="Osborn A."/>
            <person name="Robinson D."/>
            <person name="Louie K.B."/>
            <person name="Bowen B.P."/>
            <person name="Bowers R.M."/>
            <person name="Lee J."/>
            <person name="Arnau V."/>
            <person name="Diaz-Villanueva W."/>
            <person name="Stepanauskas R."/>
            <person name="Gosliner T."/>
            <person name="Date S.V."/>
            <person name="Northen T.R."/>
            <person name="Cheng J.F."/>
            <person name="Burkart M.D."/>
            <person name="Woyke T."/>
        </authorList>
    </citation>
    <scope>NUCLEOTIDE SEQUENCE</scope>
    <source>
        <strain evidence="11">Df01</strain>
    </source>
</reference>
<evidence type="ECO:0000256" key="4">
    <source>
        <dbReference type="ARBA" id="ARBA00015384"/>
    </source>
</evidence>
<protein>
    <recommendedName>
        <fullName evidence="4">Cytochrome c oxidase assembly protein CtaG</fullName>
    </recommendedName>
</protein>
<dbReference type="PANTHER" id="PTHR21320">
    <property type="entry name" value="CYTOCHROME C OXIDASE ASSEMBLY PROTEIN COX11-RELATED"/>
    <property type="match status" value="1"/>
</dbReference>
<comment type="function">
    <text evidence="1">Exerts its effect at some terminal stage of cytochrome c oxidase synthesis, probably by being involved in the insertion of the copper B into subunit I.</text>
</comment>
<accession>A0ABT7QJP1</accession>
<evidence type="ECO:0000313" key="12">
    <source>
        <dbReference type="Proteomes" id="UP001168167"/>
    </source>
</evidence>